<evidence type="ECO:0000256" key="1">
    <source>
        <dbReference type="SAM" id="MobiDB-lite"/>
    </source>
</evidence>
<dbReference type="InterPro" id="IPR038883">
    <property type="entry name" value="AN11006-like"/>
</dbReference>
<feature type="compositionally biased region" description="Basic residues" evidence="1">
    <location>
        <begin position="93"/>
        <end position="107"/>
    </location>
</feature>
<evidence type="ECO:0000313" key="3">
    <source>
        <dbReference type="Proteomes" id="UP001578633"/>
    </source>
</evidence>
<dbReference type="RefSeq" id="XP_069304888.1">
    <property type="nucleotide sequence ID" value="XM_069453903.1"/>
</dbReference>
<accession>A0ABR3UD99</accession>
<dbReference type="GeneID" id="96088047"/>
<feature type="compositionally biased region" description="Basic residues" evidence="1">
    <location>
        <begin position="40"/>
        <end position="51"/>
    </location>
</feature>
<feature type="region of interest" description="Disordered" evidence="1">
    <location>
        <begin position="176"/>
        <end position="203"/>
    </location>
</feature>
<dbReference type="Proteomes" id="UP001578633">
    <property type="component" value="Chromosome 7"/>
</dbReference>
<dbReference type="PANTHER" id="PTHR42085:SF2">
    <property type="entry name" value="F-BOX DOMAIN-CONTAINING PROTEIN"/>
    <property type="match status" value="1"/>
</dbReference>
<protein>
    <recommendedName>
        <fullName evidence="4">F-box domain-containing protein</fullName>
    </recommendedName>
</protein>
<feature type="region of interest" description="Disordered" evidence="1">
    <location>
        <begin position="67"/>
        <end position="119"/>
    </location>
</feature>
<proteinExistence type="predicted"/>
<gene>
    <name evidence="2" type="ORF">ACET3X_007725</name>
</gene>
<feature type="compositionally biased region" description="Acidic residues" evidence="1">
    <location>
        <begin position="70"/>
        <end position="86"/>
    </location>
</feature>
<sequence>MAPKPKALNSPPPATPHSRDTSPELDSSSKTTQYNQKTGRPVRKSAGKIKRVAGYVDFEDPDFAALTDSELSELSELDDDDDDDDMTPLSLSGKKKKNKGALKRKRSPSPPSPHLEPLIHNQELDDLTDNEEGGAFHRNDPKKPPVTLQFNVPLGFHGPLFVKLDSTLLQVNQQGKLHEMQPGKSKKLRTESPERVGPATVRSKGFTDLPGELRNTIYRYLFARKDKDSRLRIPLTSNDPKDSLAKSAQFLRSCKLVHNEACSILYGENTFSFHRHYDTRGPYWEPVPKEIGYQDVLHFLRKIGPENIQYLRDVNFVFDDARPKDTPYVTSNEQRRYLNDEYLMNCLRILRDAKLHKISMYFGGRRQLGRTDVRFLGYLEQVKADEVSRKSEKYYHSADRYLSQVAWGHLKDKMTRKKKLYEKE</sequence>
<dbReference type="EMBL" id="JBHGVX010000007">
    <property type="protein sequence ID" value="KAL1794304.1"/>
    <property type="molecule type" value="Genomic_DNA"/>
</dbReference>
<comment type="caution">
    <text evidence="2">The sequence shown here is derived from an EMBL/GenBank/DDBJ whole genome shotgun (WGS) entry which is preliminary data.</text>
</comment>
<evidence type="ECO:0000313" key="2">
    <source>
        <dbReference type="EMBL" id="KAL1794304.1"/>
    </source>
</evidence>
<dbReference type="PANTHER" id="PTHR42085">
    <property type="entry name" value="F-BOX DOMAIN-CONTAINING PROTEIN"/>
    <property type="match status" value="1"/>
</dbReference>
<feature type="compositionally biased region" description="Polar residues" evidence="1">
    <location>
        <begin position="24"/>
        <end position="38"/>
    </location>
</feature>
<reference evidence="2 3" key="1">
    <citation type="submission" date="2024-09" db="EMBL/GenBank/DDBJ databases">
        <title>T2T genomes of carrot and Alternaria dauci and their utility for understanding host-pathogen interaction during carrot leaf blight disease.</title>
        <authorList>
            <person name="Liu W."/>
            <person name="Xu S."/>
            <person name="Ou C."/>
            <person name="Liu X."/>
            <person name="Zhuang F."/>
            <person name="Deng X.W."/>
        </authorList>
    </citation>
    <scope>NUCLEOTIDE SEQUENCE [LARGE SCALE GENOMIC DNA]</scope>
    <source>
        <strain evidence="2 3">A2016</strain>
    </source>
</reference>
<feature type="region of interest" description="Disordered" evidence="1">
    <location>
        <begin position="1"/>
        <end position="54"/>
    </location>
</feature>
<name>A0ABR3UD99_9PLEO</name>
<evidence type="ECO:0008006" key="4">
    <source>
        <dbReference type="Google" id="ProtNLM"/>
    </source>
</evidence>
<organism evidence="2 3">
    <name type="scientific">Alternaria dauci</name>
    <dbReference type="NCBI Taxonomy" id="48095"/>
    <lineage>
        <taxon>Eukaryota</taxon>
        <taxon>Fungi</taxon>
        <taxon>Dikarya</taxon>
        <taxon>Ascomycota</taxon>
        <taxon>Pezizomycotina</taxon>
        <taxon>Dothideomycetes</taxon>
        <taxon>Pleosporomycetidae</taxon>
        <taxon>Pleosporales</taxon>
        <taxon>Pleosporineae</taxon>
        <taxon>Pleosporaceae</taxon>
        <taxon>Alternaria</taxon>
        <taxon>Alternaria sect. Porri</taxon>
    </lineage>
</organism>
<keyword evidence="3" id="KW-1185">Reference proteome</keyword>